<protein>
    <submittedName>
        <fullName evidence="1">Uncharacterized protein</fullName>
    </submittedName>
</protein>
<evidence type="ECO:0000313" key="1">
    <source>
        <dbReference type="EMBL" id="RXH53701.1"/>
    </source>
</evidence>
<comment type="caution">
    <text evidence="1">The sequence shown here is derived from an EMBL/GenBank/DDBJ whole genome shotgun (WGS) entry which is preliminary data.</text>
</comment>
<reference evidence="1 2" key="1">
    <citation type="submission" date="2018-11" db="EMBL/GenBank/DDBJ databases">
        <authorList>
            <person name="Mardanov A.V."/>
            <person name="Ravin N.V."/>
            <person name="Dedysh S.N."/>
        </authorList>
    </citation>
    <scope>NUCLEOTIDE SEQUENCE [LARGE SCALE GENOMIC DNA]</scope>
    <source>
        <strain evidence="1 2">AF10</strain>
    </source>
</reference>
<dbReference type="Proteomes" id="UP000289437">
    <property type="component" value="Unassembled WGS sequence"/>
</dbReference>
<organism evidence="1 2">
    <name type="scientific">Granulicella sibirica</name>
    <dbReference type="NCBI Taxonomy" id="2479048"/>
    <lineage>
        <taxon>Bacteria</taxon>
        <taxon>Pseudomonadati</taxon>
        <taxon>Acidobacteriota</taxon>
        <taxon>Terriglobia</taxon>
        <taxon>Terriglobales</taxon>
        <taxon>Acidobacteriaceae</taxon>
        <taxon>Granulicella</taxon>
    </lineage>
</organism>
<accession>A0A4Q0SX26</accession>
<keyword evidence="2" id="KW-1185">Reference proteome</keyword>
<gene>
    <name evidence="1" type="ORF">GRAN_0003</name>
</gene>
<proteinExistence type="predicted"/>
<name>A0A4Q0SX26_9BACT</name>
<evidence type="ECO:0000313" key="2">
    <source>
        <dbReference type="Proteomes" id="UP000289437"/>
    </source>
</evidence>
<dbReference type="EMBL" id="RDSM01000010">
    <property type="protein sequence ID" value="RXH53701.1"/>
    <property type="molecule type" value="Genomic_DNA"/>
</dbReference>
<sequence>MRRYIDSLVAPVASAVFERGALAENVVDTIGNRAILGILSKQRQTSTAWQWEK</sequence>
<dbReference type="AlphaFoldDB" id="A0A4Q0SX26"/>
<reference evidence="2" key="2">
    <citation type="submission" date="2019-02" db="EMBL/GenBank/DDBJ databases">
        <title>Granulicella sibirica sp. nov., a psychrotolerant acidobacterium isolated from an organic soil layer in forested tundra, West Siberia.</title>
        <authorList>
            <person name="Oshkin I.Y."/>
            <person name="Kulichevskaya I.S."/>
            <person name="Rijpstra W.I.C."/>
            <person name="Sinninghe Damste J.S."/>
            <person name="Rakitin A.L."/>
            <person name="Ravin N.V."/>
            <person name="Dedysh S.N."/>
        </authorList>
    </citation>
    <scope>NUCLEOTIDE SEQUENCE [LARGE SCALE GENOMIC DNA]</scope>
    <source>
        <strain evidence="2">AF10</strain>
    </source>
</reference>